<dbReference type="InterPro" id="IPR050282">
    <property type="entry name" value="Cycloisomerase_2"/>
</dbReference>
<comment type="similarity">
    <text evidence="1">Belongs to the cycloisomerase 2 family.</text>
</comment>
<dbReference type="InterPro" id="IPR019405">
    <property type="entry name" value="Lactonase_7-beta_prop"/>
</dbReference>
<organism evidence="2 3">
    <name type="scientific">Lactonifactor longoviformis DSM 17459</name>
    <dbReference type="NCBI Taxonomy" id="1122155"/>
    <lineage>
        <taxon>Bacteria</taxon>
        <taxon>Bacillati</taxon>
        <taxon>Bacillota</taxon>
        <taxon>Clostridia</taxon>
        <taxon>Eubacteriales</taxon>
        <taxon>Clostridiaceae</taxon>
        <taxon>Lactonifactor</taxon>
    </lineage>
</organism>
<dbReference type="Pfam" id="PF10282">
    <property type="entry name" value="Lactonase"/>
    <property type="match status" value="1"/>
</dbReference>
<dbReference type="GO" id="GO:0017057">
    <property type="term" value="F:6-phosphogluconolactonase activity"/>
    <property type="evidence" value="ECO:0007669"/>
    <property type="project" value="TreeGrafter"/>
</dbReference>
<dbReference type="InterPro" id="IPR015943">
    <property type="entry name" value="WD40/YVTN_repeat-like_dom_sf"/>
</dbReference>
<evidence type="ECO:0000313" key="3">
    <source>
        <dbReference type="Proteomes" id="UP000184245"/>
    </source>
</evidence>
<dbReference type="RefSeq" id="WP_072850347.1">
    <property type="nucleotide sequence ID" value="NZ_FQVI01000005.1"/>
</dbReference>
<reference evidence="2 3" key="1">
    <citation type="submission" date="2016-11" db="EMBL/GenBank/DDBJ databases">
        <authorList>
            <person name="Jaros S."/>
            <person name="Januszkiewicz K."/>
            <person name="Wedrychowicz H."/>
        </authorList>
    </citation>
    <scope>NUCLEOTIDE SEQUENCE [LARGE SCALE GENOMIC DNA]</scope>
    <source>
        <strain evidence="2 3">DSM 17459</strain>
    </source>
</reference>
<dbReference type="Proteomes" id="UP000184245">
    <property type="component" value="Unassembled WGS sequence"/>
</dbReference>
<dbReference type="PANTHER" id="PTHR30344:SF1">
    <property type="entry name" value="6-PHOSPHOGLUCONOLACTONASE"/>
    <property type="match status" value="1"/>
</dbReference>
<sequence>MDRKVWIGTCTGKTDGGGIYVCGLDEDTGKLQIRGVQRECSNPGFLARNKEKGLLCAVNEGEDRNWVSVYRDSMSGIPRLTDEKEIPGEGPCHISMGRDGTRIYYANYESGDIGMLYLNGEGRFLPDTYRIVHRGRSVGERQNKAHPHEVHLLGKQEMLLVPDLGTDEIVLYDLRWGRPQKMGEVKVCPGDGPRHLAAHPGGCRLYLVCEMENMVYAFQWTEEKKLQQMQRISLLGDGKTGEYIAGEIAVTSDGRWLVTSTRAWGSRKEEEGYLSLFPITAGGILEPPRLFPSGGCHPRMFSITENDKYILTANQYSGNLVSFRLDKRLGAVEVCDTVPIPGAACVLCGEKE</sequence>
<dbReference type="Gene3D" id="2.130.10.10">
    <property type="entry name" value="YVTN repeat-like/Quinoprotein amine dehydrogenase"/>
    <property type="match status" value="1"/>
</dbReference>
<dbReference type="PANTHER" id="PTHR30344">
    <property type="entry name" value="6-PHOSPHOGLUCONOLACTONASE-RELATED"/>
    <property type="match status" value="1"/>
</dbReference>
<dbReference type="AlphaFoldDB" id="A0A1M4W0J2"/>
<protein>
    <submittedName>
        <fullName evidence="2">6-phosphogluconolactonase</fullName>
    </submittedName>
</protein>
<dbReference type="OrthoDB" id="9790815at2"/>
<gene>
    <name evidence="2" type="ORF">SAMN02745158_01427</name>
</gene>
<dbReference type="EMBL" id="FQVI01000005">
    <property type="protein sequence ID" value="SHE74768.1"/>
    <property type="molecule type" value="Genomic_DNA"/>
</dbReference>
<keyword evidence="3" id="KW-1185">Reference proteome</keyword>
<dbReference type="STRING" id="1122155.SAMN02745158_01427"/>
<name>A0A1M4W0J2_9CLOT</name>
<proteinExistence type="inferred from homology"/>
<evidence type="ECO:0000313" key="2">
    <source>
        <dbReference type="EMBL" id="SHE74768.1"/>
    </source>
</evidence>
<evidence type="ECO:0000256" key="1">
    <source>
        <dbReference type="ARBA" id="ARBA00005564"/>
    </source>
</evidence>
<dbReference type="SUPFAM" id="SSF75011">
    <property type="entry name" value="3-carboxy-cis,cis-mucoante lactonizing enzyme"/>
    <property type="match status" value="1"/>
</dbReference>
<accession>A0A1M4W0J2</accession>